<dbReference type="InterPro" id="IPR019734">
    <property type="entry name" value="TPR_rpt"/>
</dbReference>
<dbReference type="CDD" id="cd00176">
    <property type="entry name" value="SPEC"/>
    <property type="match status" value="1"/>
</dbReference>
<keyword evidence="6" id="KW-0802">TPR repeat</keyword>
<keyword evidence="5" id="KW-0539">Nucleus</keyword>
<keyword evidence="4" id="KW-0472">Membrane</keyword>
<evidence type="ECO:0000313" key="9">
    <source>
        <dbReference type="EMBL" id="CAF3323544.1"/>
    </source>
</evidence>
<feature type="coiled-coil region" evidence="7">
    <location>
        <begin position="411"/>
        <end position="505"/>
    </location>
</feature>
<feature type="repeat" description="TPR" evidence="6">
    <location>
        <begin position="198"/>
        <end position="231"/>
    </location>
</feature>
<sequence>MGNYSDATVHLKACLDLQIRTNPRNNHDVASTYCYIGLVLHLDKKFVDALIHYWHALDIYLNCSPPTNPNIVNTYLHISLTLSKSHQWEEALSTLQKRLEIQRVTLPHDHKNIFITYQHMALTAVIIHNYADALLYWQQCLDIQTKLLGLEHPDLAITYESLGDAQEKQGNFSDSLNSYQRALDIHLKSLSPTDSRIAQIYQNLGHAYSSLRQREEALLALEKCLEIQLVTLLPDDLHIATTHELIAANYFLEEKNEQALAHAQKCVNIRTARIPPDHLDLASAHSFLGNILCKLQKHSDALVSHQRALDIRLRSLSPTDSEIAQSYQNLGRVYFSLNQREEALLALEECLALQSIALIPDYNSTILTRMLIAKEYQTIQRSIIIDLQKLSDHNLLLSSDVKATEYLQERYNNLKEIHLNLEQKVNHLRERINVSLSINVKIDDNLRQIKRKLILYETDLNHLRNETPNSVSDKRIRAELAVTVYNDLEIVGNLLEELIHDAERECKTSTENILALSEIKIQHEQMLREFKEQVDNSNLIFNEHFNYGESARTLRSFIADVTTELCNLDKQPISTIEKTRELIESKVMQVQRLKVRYDELQPILVRIQKATASDGQHKLLDENQFLFDALQSLENQLSTIHSLCLEKQQAWLEFKLRFDTTYSSFHQIVELYQQNNHELDSLKDIQNELLLLQDHIDYLLQIKSTRFSILTPNDNLFFLDTTIEYDLSQLQTTYRLKLNQINQEIEQTTENKLKDERLKLFIKSMDDSLNLQEETFNKISYQRQLDNETTFENLTQLFQQIEQMQIQLKELSKNFNQISNNNTIEELKSKLERLRTQTNDEHIAFNRLINEYKSLNQMVANYNELNEQINECIVNILQYADSRSRLLTPEPDQRSPTDQLVQLNIYRIQIQEQLTIIEHSSKATSTFIYERFEQLHQDVLSLKDEIESILEKENETTSFQNKVDRLIETLQIEFDRSPKFSSPLTNDTFEVYQKSSNNYLQTIHNLENEIENIIEQFQDTGLVRQYNIRFNQIKQEIIQIESNIKNQIEHLRQGLAEQNSLQIRIQSIIEDLTICESQLTDRVSMKEHQLDQKLQEVQIMLEAIESTIDDVSMQSKSLEQEYSVPQQQTQIKDIQLRKQRVARLIQETSQYLDMIHNKKQERHNLLEQLTNWLELKQKLCSTLIQIPLGNDYSSLESQIIRIQSEHNAMGEGYTILKSIEVLQNDLRKITTDEDNIMLTELLRHYHGQLKTCDLSFVEIISTIRQIQINVSKYDDSCQEVENTIKQQHALFQQFIENNHNISPDNLSQQIQILKNLQREIETKTNSMIDTLTYTKKDVPVNETKLERLLYDNQQLKSAILNEINQRESLLAQYTEFLTEMTQTQTNAISLAQQPDASISDEDYMTIKHESEEILQSFGAAIIVGHRLLDDYSQYKQFCRSIKSALELNEQNRETFEYAIKNNETIYLTGVEIRQEQDEIVRNLQQQVMHLEQVINQTTESDDLQTLDQAYEEINTYIQNIRAKLQSIISNTDSRHLSGLTEIQKHLETVALQSQEQRDKIRPILVEKQAQNELLESSACWLIDTMRDLALISIEPVSVQYDQTLNRLSDLSNETQLKLSQVQGIKSTINNNPSFEQNRIQIIIDFESATDDINKLINGRQQVQITVQQLDQTVTMINKNVKVLRTNLENYRLSPNDIEELQRLNTNIGHEEIQLKKCNDAFSGLHLNLNETDRNEYAIHIRSVEHQIADLKQRVTYFEQLSIEHQTEYKNFEKNLKLFELNMSAFKDSVQRRLLEITIDDLLIIDNLNREVQGEETHLNALRAKYKILAPDLNNEERQHAETLINKIQIEIEQLLEQIEKRKEHLNGLLHKRQSLDQASQDIIIWYEDKQRLISPDQMIPLKTNEIERIQKKFNDTLNELKFRRITLDSVVKLGEEIKQGCSREGHSNVNLHIDELVRKLNSLEESIHDRNRQLNVANELRREFERIMTKLNELIKSTEQQIKDPLTNDLQQTTSGLKERYRTVEALIQSTKDRTNDFDDLTRIYTMISSTLNDTDRITLDEKYTLLQEKYNRLSDNLSQRLVLLDEATRERDEFDRQNEYVHEFYQQLQNDFTKLKEKSASIEDSRYDDSTSIEKRLEQFKQLLKRLDEINNSLKDLTRIQRLLTSKGHRIDFRAGGELNANLKNLEGQIHTEIERIERALQTEIDFHNLEKEIELYLQTSSEQLRSAQHQPDKGNAYQTVFDRLQQNEHALNKLIQLSERLKHEIPRSQYQQLQSKIEQSQEHLQTLIRTCQQARGEHEQMVKTQNKLNEELISINDWFKRLIHELTQPIDLNLSLNNVNDIQDSMAQLDASIDQRLLRLDQALRDEPNLISSNDKEIRERLNTVEELKLQVKNHLNKRRILLDDIHQRMTQYLKLTADIKAAICDADFKLAPFFDGYDRSRLDEHERELYFLEQLCNEQSDRLAEAHKLVDVFRPHLRNNAKELCDSQLRNFHQTIEDLETRIHQRRKELEEVRQKSIRFDASIIRLRAETDRVLHAIEKTPDNAETIILEIDSTFSALQYLGRDLKKSLDVSSSSDIDRALKDMATSVECVRDSFDRAKKSHEENEGLRDRIERILNKVKTFTNRKRQELNQSIDSGYGSIDLTRRSIEVKGFIKDVDLETSHLSEVNDLISTLAERKCDQEIILALEKRRKDLLHDLLNLKDETTKTVQTLDQQAEEQEKLRQNARAMLSIIQRTKVQLIELRPSINDEADQKLKKIDDDLSINFALFDQSLTDYKRLFGSPTDDLDKMVTRVLEDMTEIKIRFDEKESELNAYNVIRDEYENMMETILRILQIIETKTQQSHGSDLRHNLDLLKDLTNEMQTHRALIDRLQLLSSTLSAQITDTNERERVRRRLNDVIRRWTQLEQDIISEEENMEEMRSLSDLFHNISTTCERWLKQTRDLINDLTNARNVETFDQLIPIAKTVLFEYQTSFEHLQKLRTRINRLVQTNRTAEATQKLNEVDRLLNDMTVSRETLEQRLDLSQKMHFQLNEFNKQFLFYEHWLENIERTHDSISEQTLTVDEKLQRYHDIQVELDKRKIILNSSTHDYPQIIHLIAIPIQQLIGNIERIKINVTRKQEANHFILIKIIMQLFFLKEFENQYRQQKDYRGRIESLYEWLKETHRYEPLTDKRDIESLQREHARLLEKRHYIDERSNDIDLLLRTINSSNLPNDILQRLRQEIEHLKERFAESIVELETRTTFVKKTIKDVDEQQRKQRTYQESLSKLSSLVQHDHQTPGRSIEDALRSLDEQMIKFENQNEERERRKRQREREWHLYMDEINLLQDKLNTFKQRKANTQDSIEEQLHSIRMQDQELNQYQDELSHLKQHGQTMCIDDGNSMALPSEIHLLQSMITFLKEQFEQRRQYLLHAERRRDIYLNECKLFEDLFNITMERLSRSIQVASTSDQYARQLTEHKAQNEQLDEKRHQLNILYDQLDPDTRTRYLKQHLDLEKRSNDLQDRIIEQTIHYEHLLHVWREYELRLDGIRHLIDGIQQQLPITKRLLHFEQIQAAFVLFKDLKQRLIVIEPELLHLNDEIQNLCKELNGVSLQNDIINVKDNFIRIWTDVREKCDSHKSATILVNDVKRNIANLEDILGQCSIESRTRYDGDVSELKVQLERMMDVEKRLESIRDIYSNTESLIKHLASYNLYDLQSTEATLESLHRKLTALKAEILRSEHILHQNIINNLPSRQACKEMFSFIDAIKRLLDDDHGAPINNRETLQKLLRRYRDIRVEVLNHQMIIDFLNESFQQEANIDVTSIDYMEKIKQINIDWIRIKSLISARIDTLEQLSDQFNEFDQTVRTLSDWVQEQTSDLDFMRSRNMEAGAKDNLRKCDELEYQLTSKQQILSSLKSSSNRMSSTSTTFHISEQEGTLQTLRHMLDHLSPSIEQLKLKSKSIVTNWQEYNRALLQMEKLLREAEAEIDRVQTSAMNVETYEMSTRKAQDHLKAMELRRNDLEHIASQGRQLSNQCDGQTSLKINEITHRIQQQWAMVEQRLQEIVRPSREIVENWRQFNSSYVHLLDRLGELEARWYTIQREKFSSDTDTLLEKAKDFYQRLQQVDIEIIKLYERSQKLGNHLPPIVGKKIDTQYSVIKNQYSELCTLQDKLQTDCNELKHREKIYLDYLHELTQTINQAQTAFKTQLLTDENEAQNLKQLNELHELLLAKHNLIERINSNEFITCFKRAKHLHEVMAEYSHTIELIKNRIKQLEINQYNKFNFDKRCQKWNDYIQAVEQNLTVIQHNSRTNYQGLLEIDTNLSNIINDFNQRQQELIQLTNEGKQLIEQNLLVDQHTFAKLEQRWQTIMKTILNKQQEIKDIIKLWLSYQNYLETYYRLLKSKYELEQENLQAPTLGVLSQIKQGTYLNATNNEELKNLLEKLYETNRRLISYSDVKTQAMLEKEWHDLQKSVNEIDVDINQRSEALIALLVRYNDLDRTLDNLSVLIKSIRALQQQPADELDQFISQCQNKDHELTQHRHELQRIRKTVAEISPSLHPDDSNQLMQKLSLLEIQWADAERVIRSLTDGLTKKRSEFHDFENKSKRLLEWFEHFVNVEMNHRIDGLTLEASLDMLKNELRNLIGDKRRNVNDLMITARVLQTNVTDQLQLQTIKQQTDRLEQSLNTAEEHVEKRIKKTEMIMKTFHDFDQGLENLRSWMDTIETTLQKPVSVNKLNANELRNHQQSVAAIEADIEKHSSVISSVLALGHNLLSESDVRPRNIGSIQRTIQSIEQRWLSLKDLIRKRKLELDTMNVSWRSVEEAIKRALKMITDHERFLSEVKRTCGQGLQGIRSEYKSLENFKRILDDDEKEIQEITDNYSGIIRSHQTADVNGEVRGKIKEVNTRWEVLRGTVNETMKNLKYMLSVHGDFQLTQDSLALWLTDLDVLLTNLEHLSEAPSNEKIRQLDDMDREIQEKQTKIEYVRTCANYLLSKTVDARGLTINMNELTKFCQQLRELTKRINKLKQKLINSNDRHIDSISSARSSPLHESFFSTPSPQKRISSPSPSRSRSPSRYLRSRDRFFRSYDQIEWGDQYQRAQELLADFEDILLQVNGDFLAKEETFRSETPIGIHVEDLPAEFAYTRILTTTRRKIEALREIIKQIQQELGPFLVDNLNNDPVVVDIMEKWNLLQTLAHEKDEHLKENRITWKQFKRQLEELEQAATHFTNVDTLLSRTVYSKADAHRDQVQRLDEIKSLLQLTIELADQLGDGTSEWLLVDHRLQSIKEGFEFLFARSNREHRELKTNLFQAEDIKHAMLEINSQLDHLETLTHSLEPVDERESNLGINRTKLHRFIRIHDDLEIVNERLINVNDRSKCLLSGDQLRIANDLKLMLDRLSSIKRIIRIYLERLEKLLASNDLHESFSSINHSPIRTSNSNLQRVYQ</sequence>
<feature type="coiled-coil region" evidence="7">
    <location>
        <begin position="3288"/>
        <end position="3375"/>
    </location>
</feature>
<evidence type="ECO:0000256" key="8">
    <source>
        <dbReference type="SAM" id="MobiDB-lite"/>
    </source>
</evidence>
<keyword evidence="3" id="KW-0677">Repeat</keyword>
<feature type="coiled-coil region" evidence="7">
    <location>
        <begin position="1804"/>
        <end position="1871"/>
    </location>
</feature>
<feature type="repeat" description="TPR" evidence="6">
    <location>
        <begin position="156"/>
        <end position="189"/>
    </location>
</feature>
<dbReference type="SMART" id="SM00028">
    <property type="entry name" value="TPR"/>
    <property type="match status" value="8"/>
</dbReference>
<dbReference type="Pfam" id="PF13181">
    <property type="entry name" value="TPR_8"/>
    <property type="match status" value="1"/>
</dbReference>
<dbReference type="SUPFAM" id="SSF48452">
    <property type="entry name" value="TPR-like"/>
    <property type="match status" value="2"/>
</dbReference>
<feature type="coiled-coil region" evidence="7">
    <location>
        <begin position="2106"/>
        <end position="2204"/>
    </location>
</feature>
<feature type="coiled-coil region" evidence="7">
    <location>
        <begin position="1953"/>
        <end position="2001"/>
    </location>
</feature>
<dbReference type="Gene3D" id="1.25.40.10">
    <property type="entry name" value="Tetratricopeptide repeat domain"/>
    <property type="match status" value="3"/>
</dbReference>
<dbReference type="InterPro" id="IPR002017">
    <property type="entry name" value="Spectrin_repeat"/>
</dbReference>
<feature type="compositionally biased region" description="Low complexity" evidence="8">
    <location>
        <begin position="5041"/>
        <end position="5060"/>
    </location>
</feature>
<evidence type="ECO:0000256" key="3">
    <source>
        <dbReference type="ARBA" id="ARBA00022737"/>
    </source>
</evidence>
<keyword evidence="7" id="KW-0175">Coiled coil</keyword>
<dbReference type="Pfam" id="PF00435">
    <property type="entry name" value="Spectrin"/>
    <property type="match status" value="1"/>
</dbReference>
<dbReference type="EMBL" id="CAJNYD010001202">
    <property type="protein sequence ID" value="CAF3323544.1"/>
    <property type="molecule type" value="Genomic_DNA"/>
</dbReference>
<feature type="coiled-coil region" evidence="7">
    <location>
        <begin position="2688"/>
        <end position="2733"/>
    </location>
</feature>
<reference evidence="9" key="1">
    <citation type="submission" date="2021-02" db="EMBL/GenBank/DDBJ databases">
        <authorList>
            <person name="Nowell W R."/>
        </authorList>
    </citation>
    <scope>NUCLEOTIDE SEQUENCE</scope>
</reference>
<accession>A0A817U3P7</accession>
<dbReference type="Proteomes" id="UP000663833">
    <property type="component" value="Unassembled WGS sequence"/>
</dbReference>
<feature type="coiled-coil region" evidence="7">
    <location>
        <begin position="2380"/>
        <end position="2407"/>
    </location>
</feature>
<dbReference type="SMART" id="SM00150">
    <property type="entry name" value="SPEC"/>
    <property type="match status" value="10"/>
</dbReference>
<comment type="subcellular location">
    <subcellularLocation>
        <location evidence="1">Nucleus membrane</location>
    </subcellularLocation>
</comment>
<feature type="coiled-coil region" evidence="7">
    <location>
        <begin position="794"/>
        <end position="875"/>
    </location>
</feature>
<feature type="coiled-coil region" evidence="7">
    <location>
        <begin position="4993"/>
        <end position="5020"/>
    </location>
</feature>
<feature type="region of interest" description="Disordered" evidence="8">
    <location>
        <begin position="5025"/>
        <end position="5060"/>
    </location>
</feature>
<proteinExistence type="predicted"/>
<keyword evidence="2" id="KW-0597">Phosphoprotein</keyword>
<feature type="repeat" description="TPR" evidence="6">
    <location>
        <begin position="324"/>
        <end position="357"/>
    </location>
</feature>
<dbReference type="PROSITE" id="PS50005">
    <property type="entry name" value="TPR"/>
    <property type="match status" value="3"/>
</dbReference>
<feature type="coiled-coil region" evidence="7">
    <location>
        <begin position="2982"/>
        <end position="3025"/>
    </location>
</feature>
<feature type="coiled-coil region" evidence="7">
    <location>
        <begin position="2602"/>
        <end position="2629"/>
    </location>
</feature>
<organism evidence="9 10">
    <name type="scientific">Rotaria socialis</name>
    <dbReference type="NCBI Taxonomy" id="392032"/>
    <lineage>
        <taxon>Eukaryota</taxon>
        <taxon>Metazoa</taxon>
        <taxon>Spiralia</taxon>
        <taxon>Gnathifera</taxon>
        <taxon>Rotifera</taxon>
        <taxon>Eurotatoria</taxon>
        <taxon>Bdelloidea</taxon>
        <taxon>Philodinida</taxon>
        <taxon>Philodinidae</taxon>
        <taxon>Rotaria</taxon>
    </lineage>
</organism>
<dbReference type="Pfam" id="PF13424">
    <property type="entry name" value="TPR_12"/>
    <property type="match status" value="2"/>
</dbReference>
<evidence type="ECO:0000256" key="2">
    <source>
        <dbReference type="ARBA" id="ARBA00022553"/>
    </source>
</evidence>
<feature type="coiled-coil region" evidence="7">
    <location>
        <begin position="731"/>
        <end position="758"/>
    </location>
</feature>
<evidence type="ECO:0000256" key="6">
    <source>
        <dbReference type="PROSITE-ProRule" id="PRU00339"/>
    </source>
</evidence>
<comment type="caution">
    <text evidence="9">The sequence shown here is derived from an EMBL/GenBank/DDBJ whole genome shotgun (WGS) entry which is preliminary data.</text>
</comment>
<protein>
    <submittedName>
        <fullName evidence="9">Uncharacterized protein</fullName>
    </submittedName>
</protein>
<evidence type="ECO:0000313" key="10">
    <source>
        <dbReference type="Proteomes" id="UP000663833"/>
    </source>
</evidence>
<feature type="coiled-coil region" evidence="7">
    <location>
        <begin position="2246"/>
        <end position="2313"/>
    </location>
</feature>
<feature type="coiled-coil region" evidence="7">
    <location>
        <begin position="3452"/>
        <end position="3479"/>
    </location>
</feature>
<dbReference type="Gene3D" id="1.20.58.60">
    <property type="match status" value="10"/>
</dbReference>
<evidence type="ECO:0000256" key="1">
    <source>
        <dbReference type="ARBA" id="ARBA00004126"/>
    </source>
</evidence>
<dbReference type="InterPro" id="IPR018159">
    <property type="entry name" value="Spectrin/alpha-actinin"/>
</dbReference>
<dbReference type="PANTHER" id="PTHR14514:SF2">
    <property type="entry name" value="A-KINASE ANCHOR PROTEIN 6"/>
    <property type="match status" value="1"/>
</dbReference>
<feature type="coiled-coil region" evidence="7">
    <location>
        <begin position="996"/>
        <end position="1043"/>
    </location>
</feature>
<dbReference type="PANTHER" id="PTHR14514">
    <property type="entry name" value="PKA ANCHORING PROTEIN"/>
    <property type="match status" value="1"/>
</dbReference>
<feature type="coiled-coil region" evidence="7">
    <location>
        <begin position="1473"/>
        <end position="1500"/>
    </location>
</feature>
<dbReference type="SUPFAM" id="SSF46966">
    <property type="entry name" value="Spectrin repeat"/>
    <property type="match status" value="10"/>
</dbReference>
<evidence type="ECO:0000256" key="5">
    <source>
        <dbReference type="ARBA" id="ARBA00023242"/>
    </source>
</evidence>
<name>A0A817U3P7_9BILA</name>
<evidence type="ECO:0000256" key="4">
    <source>
        <dbReference type="ARBA" id="ARBA00023136"/>
    </source>
</evidence>
<feature type="coiled-coil region" evidence="7">
    <location>
        <begin position="2492"/>
        <end position="2519"/>
    </location>
</feature>
<gene>
    <name evidence="9" type="ORF">LUA448_LOCUS10197</name>
</gene>
<dbReference type="GO" id="GO:0031965">
    <property type="term" value="C:nuclear membrane"/>
    <property type="evidence" value="ECO:0007669"/>
    <property type="project" value="UniProtKB-SubCell"/>
</dbReference>
<dbReference type="InterPro" id="IPR011990">
    <property type="entry name" value="TPR-like_helical_dom_sf"/>
</dbReference>
<feature type="coiled-coil region" evidence="7">
    <location>
        <begin position="3950"/>
        <end position="3977"/>
    </location>
</feature>
<evidence type="ECO:0000256" key="7">
    <source>
        <dbReference type="SAM" id="Coils"/>
    </source>
</evidence>